<accession>A0A8X7PKM2</accession>
<comment type="caution">
    <text evidence="1">The sequence shown here is derived from an EMBL/GenBank/DDBJ whole genome shotgun (WGS) entry which is preliminary data.</text>
</comment>
<name>A0A8X7PKM2_BRACI</name>
<protein>
    <submittedName>
        <fullName evidence="1">Uncharacterized protein</fullName>
    </submittedName>
</protein>
<evidence type="ECO:0000313" key="2">
    <source>
        <dbReference type="Proteomes" id="UP000886595"/>
    </source>
</evidence>
<organism evidence="1 2">
    <name type="scientific">Brassica carinata</name>
    <name type="common">Ethiopian mustard</name>
    <name type="synonym">Abyssinian cabbage</name>
    <dbReference type="NCBI Taxonomy" id="52824"/>
    <lineage>
        <taxon>Eukaryota</taxon>
        <taxon>Viridiplantae</taxon>
        <taxon>Streptophyta</taxon>
        <taxon>Embryophyta</taxon>
        <taxon>Tracheophyta</taxon>
        <taxon>Spermatophyta</taxon>
        <taxon>Magnoliopsida</taxon>
        <taxon>eudicotyledons</taxon>
        <taxon>Gunneridae</taxon>
        <taxon>Pentapetalae</taxon>
        <taxon>rosids</taxon>
        <taxon>malvids</taxon>
        <taxon>Brassicales</taxon>
        <taxon>Brassicaceae</taxon>
        <taxon>Brassiceae</taxon>
        <taxon>Brassica</taxon>
    </lineage>
</organism>
<dbReference type="Proteomes" id="UP000886595">
    <property type="component" value="Unassembled WGS sequence"/>
</dbReference>
<gene>
    <name evidence="1" type="ORF">Bca52824_082553</name>
</gene>
<dbReference type="EMBL" id="JAAMPC010000016">
    <property type="protein sequence ID" value="KAG2252417.1"/>
    <property type="molecule type" value="Genomic_DNA"/>
</dbReference>
<proteinExistence type="predicted"/>
<sequence>MKLATTSAIIDQWLPAMTSLDSREELKRDTTRTKTLQFQWRVFWEREGEAGGEVGKTMVSRSELRCGEDDDIELS</sequence>
<keyword evidence="2" id="KW-1185">Reference proteome</keyword>
<reference evidence="1 2" key="1">
    <citation type="submission" date="2020-02" db="EMBL/GenBank/DDBJ databases">
        <authorList>
            <person name="Ma Q."/>
            <person name="Huang Y."/>
            <person name="Song X."/>
            <person name="Pei D."/>
        </authorList>
    </citation>
    <scope>NUCLEOTIDE SEQUENCE [LARGE SCALE GENOMIC DNA]</scope>
    <source>
        <strain evidence="1">Sxm20200214</strain>
        <tissue evidence="1">Leaf</tissue>
    </source>
</reference>
<dbReference type="AlphaFoldDB" id="A0A8X7PKM2"/>
<evidence type="ECO:0000313" key="1">
    <source>
        <dbReference type="EMBL" id="KAG2252417.1"/>
    </source>
</evidence>